<comment type="caution">
    <text evidence="2">The sequence shown here is derived from an EMBL/GenBank/DDBJ whole genome shotgun (WGS) entry which is preliminary data.</text>
</comment>
<proteinExistence type="predicted"/>
<protein>
    <submittedName>
        <fullName evidence="2">Crp/Fnr family transcriptional regulator</fullName>
    </submittedName>
</protein>
<dbReference type="Pfam" id="PF00027">
    <property type="entry name" value="cNMP_binding"/>
    <property type="match status" value="1"/>
</dbReference>
<dbReference type="InterPro" id="IPR014710">
    <property type="entry name" value="RmlC-like_jellyroll"/>
</dbReference>
<accession>A0ABP3YGI5</accession>
<evidence type="ECO:0000313" key="2">
    <source>
        <dbReference type="EMBL" id="GAA0880541.1"/>
    </source>
</evidence>
<name>A0ABP3YGI5_9BACT</name>
<dbReference type="EMBL" id="BAAAFI010000045">
    <property type="protein sequence ID" value="GAA0880541.1"/>
    <property type="molecule type" value="Genomic_DNA"/>
</dbReference>
<sequence>MEKIFGMFDQFPDLMTEDKIAFTDKLELITLEKGKLFEQEGKVCSYLYFVRSGSARSFYVKDNKDITVSFTLEGEFTTAMHSFISRKPSYENIEVMEKSVIARISHESLLNLFENHHGLERTYRLILEQYYIMLEEQLIFVKFKSAMDRYLDLMENRPKIIHKASVGQIASYLDMSIETLSRIRSKI</sequence>
<organism evidence="2 3">
    <name type="scientific">Algoriphagus jejuensis</name>
    <dbReference type="NCBI Taxonomy" id="419934"/>
    <lineage>
        <taxon>Bacteria</taxon>
        <taxon>Pseudomonadati</taxon>
        <taxon>Bacteroidota</taxon>
        <taxon>Cytophagia</taxon>
        <taxon>Cytophagales</taxon>
        <taxon>Cyclobacteriaceae</taxon>
        <taxon>Algoriphagus</taxon>
    </lineage>
</organism>
<dbReference type="CDD" id="cd00038">
    <property type="entry name" value="CAP_ED"/>
    <property type="match status" value="1"/>
</dbReference>
<dbReference type="RefSeq" id="WP_343853968.1">
    <property type="nucleotide sequence ID" value="NZ_BAAAFI010000045.1"/>
</dbReference>
<keyword evidence="3" id="KW-1185">Reference proteome</keyword>
<dbReference type="InterPro" id="IPR000595">
    <property type="entry name" value="cNMP-bd_dom"/>
</dbReference>
<evidence type="ECO:0000259" key="1">
    <source>
        <dbReference type="PROSITE" id="PS50042"/>
    </source>
</evidence>
<dbReference type="PROSITE" id="PS50042">
    <property type="entry name" value="CNMP_BINDING_3"/>
    <property type="match status" value="1"/>
</dbReference>
<feature type="domain" description="Cyclic nucleotide-binding" evidence="1">
    <location>
        <begin position="10"/>
        <end position="113"/>
    </location>
</feature>
<dbReference type="SUPFAM" id="SSF51206">
    <property type="entry name" value="cAMP-binding domain-like"/>
    <property type="match status" value="1"/>
</dbReference>
<dbReference type="InterPro" id="IPR018490">
    <property type="entry name" value="cNMP-bd_dom_sf"/>
</dbReference>
<reference evidence="3" key="1">
    <citation type="journal article" date="2019" name="Int. J. Syst. Evol. Microbiol.">
        <title>The Global Catalogue of Microorganisms (GCM) 10K type strain sequencing project: providing services to taxonomists for standard genome sequencing and annotation.</title>
        <authorList>
            <consortium name="The Broad Institute Genomics Platform"/>
            <consortium name="The Broad Institute Genome Sequencing Center for Infectious Disease"/>
            <person name="Wu L."/>
            <person name="Ma J."/>
        </authorList>
    </citation>
    <scope>NUCLEOTIDE SEQUENCE [LARGE SCALE GENOMIC DNA]</scope>
    <source>
        <strain evidence="3">JCM 16112</strain>
    </source>
</reference>
<dbReference type="Proteomes" id="UP001500469">
    <property type="component" value="Unassembled WGS sequence"/>
</dbReference>
<evidence type="ECO:0000313" key="3">
    <source>
        <dbReference type="Proteomes" id="UP001500469"/>
    </source>
</evidence>
<dbReference type="Gene3D" id="2.60.120.10">
    <property type="entry name" value="Jelly Rolls"/>
    <property type="match status" value="1"/>
</dbReference>
<gene>
    <name evidence="2" type="ORF">GCM10009119_35110</name>
</gene>